<reference evidence="8 9" key="1">
    <citation type="submission" date="2018-06" db="EMBL/GenBank/DDBJ databases">
        <title>Whole genome sequencing of a novel hydrocarbon degrading bacterial strain, PW21 isolated from oil contaminated produced water sample.</title>
        <authorList>
            <person name="Nagkirti P."/>
            <person name="Shaikh A."/>
            <person name="Gowdaman V."/>
            <person name="Engineer A.E."/>
            <person name="Dagar S."/>
            <person name="Dhakephalkar P.K."/>
        </authorList>
    </citation>
    <scope>NUCLEOTIDE SEQUENCE [LARGE SCALE GENOMIC DNA]</scope>
    <source>
        <strain evidence="8 9">PW21</strain>
    </source>
</reference>
<evidence type="ECO:0000313" key="9">
    <source>
        <dbReference type="Proteomes" id="UP000248783"/>
    </source>
</evidence>
<evidence type="ECO:0000256" key="4">
    <source>
        <dbReference type="ARBA" id="ARBA00023008"/>
    </source>
</evidence>
<dbReference type="PANTHER" id="PTHR34820:SF4">
    <property type="entry name" value="INNER MEMBRANE PROTEIN YEBZ"/>
    <property type="match status" value="1"/>
</dbReference>
<keyword evidence="2" id="KW-0479">Metal-binding</keyword>
<proteinExistence type="predicted"/>
<evidence type="ECO:0000256" key="5">
    <source>
        <dbReference type="SAM" id="MobiDB-lite"/>
    </source>
</evidence>
<dbReference type="Gene3D" id="2.60.40.1220">
    <property type="match status" value="1"/>
</dbReference>
<dbReference type="Proteomes" id="UP000248783">
    <property type="component" value="Unassembled WGS sequence"/>
</dbReference>
<dbReference type="GO" id="GO:0030313">
    <property type="term" value="C:cell envelope"/>
    <property type="evidence" value="ECO:0007669"/>
    <property type="project" value="UniProtKB-SubCell"/>
</dbReference>
<evidence type="ECO:0000256" key="2">
    <source>
        <dbReference type="ARBA" id="ARBA00022723"/>
    </source>
</evidence>
<dbReference type="GO" id="GO:0046688">
    <property type="term" value="P:response to copper ion"/>
    <property type="evidence" value="ECO:0007669"/>
    <property type="project" value="InterPro"/>
</dbReference>
<comment type="caution">
    <text evidence="8">The sequence shown here is derived from an EMBL/GenBank/DDBJ whole genome shotgun (WGS) entry which is preliminary data.</text>
</comment>
<keyword evidence="9" id="KW-1185">Reference proteome</keyword>
<dbReference type="GO" id="GO:0042597">
    <property type="term" value="C:periplasmic space"/>
    <property type="evidence" value="ECO:0007669"/>
    <property type="project" value="InterPro"/>
</dbReference>
<name>A0A2W5XTU3_9MICO</name>
<dbReference type="AlphaFoldDB" id="A0A2W5XTU3"/>
<dbReference type="GO" id="GO:0005507">
    <property type="term" value="F:copper ion binding"/>
    <property type="evidence" value="ECO:0007669"/>
    <property type="project" value="InterPro"/>
</dbReference>
<protein>
    <submittedName>
        <fullName evidence="8">Copper resistance protein CopC</fullName>
    </submittedName>
</protein>
<evidence type="ECO:0000256" key="1">
    <source>
        <dbReference type="ARBA" id="ARBA00004196"/>
    </source>
</evidence>
<dbReference type="InterPro" id="IPR014755">
    <property type="entry name" value="Cu-Rt/internalin_Ig-like"/>
</dbReference>
<gene>
    <name evidence="8" type="ORF">DNL40_07330</name>
</gene>
<accession>A0A2W5XTU3</accession>
<dbReference type="PANTHER" id="PTHR34820">
    <property type="entry name" value="INNER MEMBRANE PROTEIN YEBZ"/>
    <property type="match status" value="1"/>
</dbReference>
<evidence type="ECO:0000259" key="7">
    <source>
        <dbReference type="Pfam" id="PF04234"/>
    </source>
</evidence>
<evidence type="ECO:0000256" key="6">
    <source>
        <dbReference type="SAM" id="Phobius"/>
    </source>
</evidence>
<organism evidence="8 9">
    <name type="scientific">Xylanimonas oleitrophica</name>
    <dbReference type="NCBI Taxonomy" id="2607479"/>
    <lineage>
        <taxon>Bacteria</taxon>
        <taxon>Bacillati</taxon>
        <taxon>Actinomycetota</taxon>
        <taxon>Actinomycetes</taxon>
        <taxon>Micrococcales</taxon>
        <taxon>Promicromonosporaceae</taxon>
        <taxon>Xylanimonas</taxon>
    </lineage>
</organism>
<dbReference type="EMBL" id="QKWH01000004">
    <property type="protein sequence ID" value="PZR53558.1"/>
    <property type="molecule type" value="Genomic_DNA"/>
</dbReference>
<dbReference type="SUPFAM" id="SSF81296">
    <property type="entry name" value="E set domains"/>
    <property type="match status" value="1"/>
</dbReference>
<evidence type="ECO:0000313" key="8">
    <source>
        <dbReference type="EMBL" id="PZR53558.1"/>
    </source>
</evidence>
<feature type="transmembrane region" description="Helical" evidence="6">
    <location>
        <begin position="162"/>
        <end position="184"/>
    </location>
</feature>
<dbReference type="Pfam" id="PF04234">
    <property type="entry name" value="CopC"/>
    <property type="match status" value="1"/>
</dbReference>
<keyword evidence="6" id="KW-0812">Transmembrane</keyword>
<dbReference type="GO" id="GO:0005886">
    <property type="term" value="C:plasma membrane"/>
    <property type="evidence" value="ECO:0007669"/>
    <property type="project" value="TreeGrafter"/>
</dbReference>
<sequence>MLVSTFAGAVIMAAPASAHDRLLSSDPADGATLDAAPASVTLTYSAELLPTGAQVVVTADGTDVGVTDVQVAGTDVVAALPAGLPAGAYEVAWRVVSSDGHPIDGTTTFTLTAQAEPAPPAEAATASPEPEAAAASSETEPSPAGTAGTDDGEHAEHDGTGLSGWTAGLIALAVVGGVVALIAARRRAQHGFGPPGQD</sequence>
<keyword evidence="4" id="KW-0186">Copper</keyword>
<feature type="region of interest" description="Disordered" evidence="5">
    <location>
        <begin position="116"/>
        <end position="160"/>
    </location>
</feature>
<keyword evidence="3" id="KW-0732">Signal</keyword>
<feature type="domain" description="CopC" evidence="7">
    <location>
        <begin position="19"/>
        <end position="111"/>
    </location>
</feature>
<evidence type="ECO:0000256" key="3">
    <source>
        <dbReference type="ARBA" id="ARBA00022729"/>
    </source>
</evidence>
<keyword evidence="6" id="KW-1133">Transmembrane helix</keyword>
<dbReference type="GO" id="GO:0006825">
    <property type="term" value="P:copper ion transport"/>
    <property type="evidence" value="ECO:0007669"/>
    <property type="project" value="InterPro"/>
</dbReference>
<dbReference type="InterPro" id="IPR032694">
    <property type="entry name" value="CopC/D"/>
</dbReference>
<dbReference type="InterPro" id="IPR014756">
    <property type="entry name" value="Ig_E-set"/>
</dbReference>
<feature type="compositionally biased region" description="Low complexity" evidence="5">
    <location>
        <begin position="121"/>
        <end position="144"/>
    </location>
</feature>
<keyword evidence="6" id="KW-0472">Membrane</keyword>
<dbReference type="InterPro" id="IPR007348">
    <property type="entry name" value="CopC_dom"/>
</dbReference>
<comment type="subcellular location">
    <subcellularLocation>
        <location evidence="1">Cell envelope</location>
    </subcellularLocation>
</comment>